<accession>A0ABM8IGX6</accession>
<reference evidence="3" key="1">
    <citation type="journal article" date="2024" name="Int. J. Syst. Evol. Microbiol.">
        <title>Turicibacter faecis sp. nov., isolated from faeces of heart failure mouse model.</title>
        <authorList>
            <person name="Imamura Y."/>
            <person name="Motooka D."/>
            <person name="Nakajima Y."/>
            <person name="Ito S."/>
            <person name="Kitakaze M."/>
            <person name="Iida T."/>
            <person name="Nakamura S."/>
        </authorList>
    </citation>
    <scope>NUCLEOTIDE SEQUENCE</scope>
    <source>
        <strain evidence="3">TC023</strain>
    </source>
</reference>
<dbReference type="Gene3D" id="3.30.70.1060">
    <property type="entry name" value="Dimeric alpha+beta barrel"/>
    <property type="match status" value="1"/>
</dbReference>
<dbReference type="RefSeq" id="WP_161831934.1">
    <property type="nucleotide sequence ID" value="NZ_AP028127.1"/>
</dbReference>
<dbReference type="SUPFAM" id="SSF54909">
    <property type="entry name" value="Dimeric alpha+beta barrel"/>
    <property type="match status" value="1"/>
</dbReference>
<organism evidence="3 4">
    <name type="scientific">Turicibacter faecis</name>
    <dbReference type="NCBI Taxonomy" id="2963365"/>
    <lineage>
        <taxon>Bacteria</taxon>
        <taxon>Bacillati</taxon>
        <taxon>Bacillota</taxon>
        <taxon>Erysipelotrichia</taxon>
        <taxon>Erysipelotrichales</taxon>
        <taxon>Turicibacteraceae</taxon>
        <taxon>Turicibacter</taxon>
    </lineage>
</organism>
<dbReference type="PANTHER" id="PTHR37828:SF1">
    <property type="entry name" value="YCII-RELATED DOMAIN-CONTAINING PROTEIN"/>
    <property type="match status" value="1"/>
</dbReference>
<gene>
    <name evidence="3" type="ORF">T23_03470</name>
</gene>
<comment type="similarity">
    <text evidence="1">Belongs to the YciI family.</text>
</comment>
<name>A0ABM8IGX6_9FIRM</name>
<feature type="domain" description="YCII-related" evidence="2">
    <location>
        <begin position="1"/>
        <end position="84"/>
    </location>
</feature>
<protein>
    <recommendedName>
        <fullName evidence="2">YCII-related domain-containing protein</fullName>
    </recommendedName>
</protein>
<dbReference type="Pfam" id="PF03795">
    <property type="entry name" value="YCII"/>
    <property type="match status" value="1"/>
</dbReference>
<evidence type="ECO:0000259" key="2">
    <source>
        <dbReference type="Pfam" id="PF03795"/>
    </source>
</evidence>
<keyword evidence="4" id="KW-1185">Reference proteome</keyword>
<dbReference type="InterPro" id="IPR005545">
    <property type="entry name" value="YCII"/>
</dbReference>
<dbReference type="Proteomes" id="UP001432099">
    <property type="component" value="Chromosome"/>
</dbReference>
<evidence type="ECO:0000313" key="4">
    <source>
        <dbReference type="Proteomes" id="UP001432099"/>
    </source>
</evidence>
<dbReference type="PANTHER" id="PTHR37828">
    <property type="entry name" value="GSR2449 PROTEIN"/>
    <property type="match status" value="1"/>
</dbReference>
<evidence type="ECO:0000313" key="3">
    <source>
        <dbReference type="EMBL" id="BEH90245.1"/>
    </source>
</evidence>
<evidence type="ECO:0000256" key="1">
    <source>
        <dbReference type="ARBA" id="ARBA00007689"/>
    </source>
</evidence>
<dbReference type="EMBL" id="AP028127">
    <property type="protein sequence ID" value="BEH90245.1"/>
    <property type="molecule type" value="Genomic_DNA"/>
</dbReference>
<proteinExistence type="inferred from homology"/>
<dbReference type="InterPro" id="IPR011008">
    <property type="entry name" value="Dimeric_a/b-barrel"/>
</dbReference>
<sequence>MKFFMVEGTLQHIEQMNEKVMMEHKSYTQKEMDAGNILMAGLKEDMSGGLFIMKSDSLAHVQTYLENEPFYTYGIQTYRIIEFSPHFLTQNLAQWLEK</sequence>